<organism evidence="1 2">
    <name type="scientific">Nephila pilipes</name>
    <name type="common">Giant wood spider</name>
    <name type="synonym">Nephila maculata</name>
    <dbReference type="NCBI Taxonomy" id="299642"/>
    <lineage>
        <taxon>Eukaryota</taxon>
        <taxon>Metazoa</taxon>
        <taxon>Ecdysozoa</taxon>
        <taxon>Arthropoda</taxon>
        <taxon>Chelicerata</taxon>
        <taxon>Arachnida</taxon>
        <taxon>Araneae</taxon>
        <taxon>Araneomorphae</taxon>
        <taxon>Entelegynae</taxon>
        <taxon>Araneoidea</taxon>
        <taxon>Nephilidae</taxon>
        <taxon>Nephila</taxon>
    </lineage>
</organism>
<accession>A0A8X6PKV9</accession>
<gene>
    <name evidence="1" type="ORF">NPIL_222711</name>
</gene>
<reference evidence="1" key="1">
    <citation type="submission" date="2020-08" db="EMBL/GenBank/DDBJ databases">
        <title>Multicomponent nature underlies the extraordinary mechanical properties of spider dragline silk.</title>
        <authorList>
            <person name="Kono N."/>
            <person name="Nakamura H."/>
            <person name="Mori M."/>
            <person name="Yoshida Y."/>
            <person name="Ohtoshi R."/>
            <person name="Malay A.D."/>
            <person name="Moran D.A.P."/>
            <person name="Tomita M."/>
            <person name="Numata K."/>
            <person name="Arakawa K."/>
        </authorList>
    </citation>
    <scope>NUCLEOTIDE SEQUENCE</scope>
</reference>
<proteinExistence type="predicted"/>
<dbReference type="EMBL" id="BMAW01020702">
    <property type="protein sequence ID" value="GFT69397.1"/>
    <property type="molecule type" value="Genomic_DNA"/>
</dbReference>
<dbReference type="Proteomes" id="UP000887013">
    <property type="component" value="Unassembled WGS sequence"/>
</dbReference>
<dbReference type="AlphaFoldDB" id="A0A8X6PKV9"/>
<evidence type="ECO:0000313" key="1">
    <source>
        <dbReference type="EMBL" id="GFT69397.1"/>
    </source>
</evidence>
<name>A0A8X6PKV9_NEPPI</name>
<evidence type="ECO:0000313" key="2">
    <source>
        <dbReference type="Proteomes" id="UP000887013"/>
    </source>
</evidence>
<sequence>MRRLPTALLFIYGRTCWFRCSMYNCFVDFGINGLPFQNKFFCGPLCCYQKMQARVLVSGFLLTALFGARKSYCVSFHCLLLRFWIVLIALALISSGDSLQKGLILVMCASEIFSSRRSMSTTLKTGTVLAFTQILVNDDISTVLVNFRLLQYPA</sequence>
<comment type="caution">
    <text evidence="1">The sequence shown here is derived from an EMBL/GenBank/DDBJ whole genome shotgun (WGS) entry which is preliminary data.</text>
</comment>
<protein>
    <submittedName>
        <fullName evidence="1">Uncharacterized protein</fullName>
    </submittedName>
</protein>
<keyword evidence="2" id="KW-1185">Reference proteome</keyword>